<feature type="domain" description="SHSP" evidence="4">
    <location>
        <begin position="29"/>
        <end position="143"/>
    </location>
</feature>
<dbReference type="HOGENOM" id="CLU_046737_12_1_11"/>
<dbReference type="AlphaFoldDB" id="D3Q547"/>
<dbReference type="CDD" id="cd06464">
    <property type="entry name" value="ACD_sHsps-like"/>
    <property type="match status" value="1"/>
</dbReference>
<evidence type="ECO:0000259" key="4">
    <source>
        <dbReference type="PROSITE" id="PS01031"/>
    </source>
</evidence>
<dbReference type="RefSeq" id="WP_013019667.1">
    <property type="nucleotide sequence ID" value="NC_013947.1"/>
</dbReference>
<dbReference type="OrthoDB" id="3855217at2"/>
<gene>
    <name evidence="5" type="ordered locus">Snas_4451</name>
</gene>
<dbReference type="SUPFAM" id="SSF49764">
    <property type="entry name" value="HSP20-like chaperones"/>
    <property type="match status" value="1"/>
</dbReference>
<name>D3Q547_STANL</name>
<protein>
    <submittedName>
        <fullName evidence="5">Heat shock protein Hsp20</fullName>
    </submittedName>
</protein>
<dbReference type="InterPro" id="IPR008978">
    <property type="entry name" value="HSP20-like_chaperone"/>
</dbReference>
<comment type="similarity">
    <text evidence="1 2">Belongs to the small heat shock protein (HSP20) family.</text>
</comment>
<dbReference type="Pfam" id="PF00011">
    <property type="entry name" value="HSP20"/>
    <property type="match status" value="1"/>
</dbReference>
<evidence type="ECO:0000313" key="5">
    <source>
        <dbReference type="EMBL" id="ADD44096.1"/>
    </source>
</evidence>
<dbReference type="InterPro" id="IPR031107">
    <property type="entry name" value="Small_HSP"/>
</dbReference>
<dbReference type="eggNOG" id="COG0071">
    <property type="taxonomic scope" value="Bacteria"/>
</dbReference>
<dbReference type="InterPro" id="IPR002068">
    <property type="entry name" value="A-crystallin/Hsp20_dom"/>
</dbReference>
<organism evidence="5 6">
    <name type="scientific">Stackebrandtia nassauensis (strain DSM 44728 / CIP 108903 / NRRL B-16338 / NBRC 102104 / LLR-40K-21)</name>
    <dbReference type="NCBI Taxonomy" id="446470"/>
    <lineage>
        <taxon>Bacteria</taxon>
        <taxon>Bacillati</taxon>
        <taxon>Actinomycetota</taxon>
        <taxon>Actinomycetes</taxon>
        <taxon>Glycomycetales</taxon>
        <taxon>Glycomycetaceae</taxon>
        <taxon>Stackebrandtia</taxon>
    </lineage>
</organism>
<evidence type="ECO:0000313" key="6">
    <source>
        <dbReference type="Proteomes" id="UP000000844"/>
    </source>
</evidence>
<evidence type="ECO:0000256" key="1">
    <source>
        <dbReference type="PROSITE-ProRule" id="PRU00285"/>
    </source>
</evidence>
<accession>D3Q547</accession>
<dbReference type="STRING" id="446470.Snas_4451"/>
<dbReference type="Proteomes" id="UP000000844">
    <property type="component" value="Chromosome"/>
</dbReference>
<dbReference type="Gene3D" id="2.60.40.790">
    <property type="match status" value="1"/>
</dbReference>
<dbReference type="PROSITE" id="PS01031">
    <property type="entry name" value="SHSP"/>
    <property type="match status" value="1"/>
</dbReference>
<proteinExistence type="inferred from homology"/>
<sequence length="155" mass="16992">MLVRYRQPWFLSSRVNNEFDRLIAETFGRVEPVFTPPADVSTQGNDVVIALDVPGVAPEDVDVTLEGRFLKITGTRASAQVAEGDRYLARGRFEGSFARTYRVPEGTTPEQVSATVDNGQLIVRVADVTKPEPQPQKIAVTRAAESQALESGETE</sequence>
<evidence type="ECO:0000256" key="3">
    <source>
        <dbReference type="SAM" id="MobiDB-lite"/>
    </source>
</evidence>
<dbReference type="PANTHER" id="PTHR11527">
    <property type="entry name" value="HEAT-SHOCK PROTEIN 20 FAMILY MEMBER"/>
    <property type="match status" value="1"/>
</dbReference>
<reference evidence="5 6" key="1">
    <citation type="journal article" date="2009" name="Stand. Genomic Sci.">
        <title>Complete genome sequence of Stackebrandtia nassauensis type strain (LLR-40K-21).</title>
        <authorList>
            <person name="Munk C."/>
            <person name="Lapidus A."/>
            <person name="Copeland A."/>
            <person name="Jando M."/>
            <person name="Mayilraj S."/>
            <person name="Glavina Del Rio T."/>
            <person name="Nolan M."/>
            <person name="Chen F."/>
            <person name="Lucas S."/>
            <person name="Tice H."/>
            <person name="Cheng J.F."/>
            <person name="Han C."/>
            <person name="Detter J.C."/>
            <person name="Bruce D."/>
            <person name="Goodwin L."/>
            <person name="Chain P."/>
            <person name="Pitluck S."/>
            <person name="Goker M."/>
            <person name="Ovchinikova G."/>
            <person name="Pati A."/>
            <person name="Ivanova N."/>
            <person name="Mavromatis K."/>
            <person name="Chen A."/>
            <person name="Palaniappan K."/>
            <person name="Land M."/>
            <person name="Hauser L."/>
            <person name="Chang Y.J."/>
            <person name="Jeffries C.D."/>
            <person name="Bristow J."/>
            <person name="Eisen J.A."/>
            <person name="Markowitz V."/>
            <person name="Hugenholtz P."/>
            <person name="Kyrpides N.C."/>
            <person name="Klenk H.P."/>
        </authorList>
    </citation>
    <scope>NUCLEOTIDE SEQUENCE [LARGE SCALE GENOMIC DNA]</scope>
    <source>
        <strain evidence="6">DSM 44728 / CIP 108903 / NRRL B-16338 / NBRC 102104 / LLR-40K-21</strain>
    </source>
</reference>
<keyword evidence="5" id="KW-0346">Stress response</keyword>
<keyword evidence="6" id="KW-1185">Reference proteome</keyword>
<dbReference type="EMBL" id="CP001778">
    <property type="protein sequence ID" value="ADD44096.1"/>
    <property type="molecule type" value="Genomic_DNA"/>
</dbReference>
<feature type="region of interest" description="Disordered" evidence="3">
    <location>
        <begin position="132"/>
        <end position="155"/>
    </location>
</feature>
<dbReference type="KEGG" id="sna:Snas_4451"/>
<evidence type="ECO:0000256" key="2">
    <source>
        <dbReference type="RuleBase" id="RU003616"/>
    </source>
</evidence>